<feature type="chain" id="PRO_5045654186" evidence="1">
    <location>
        <begin position="24"/>
        <end position="43"/>
    </location>
</feature>
<evidence type="ECO:0000256" key="1">
    <source>
        <dbReference type="SAM" id="SignalP"/>
    </source>
</evidence>
<accession>A0ABW2U8K9</accession>
<proteinExistence type="predicted"/>
<protein>
    <submittedName>
        <fullName evidence="2">Uncharacterized protein</fullName>
    </submittedName>
</protein>
<name>A0ABW2U8K9_9BACT</name>
<dbReference type="RefSeq" id="WP_380204919.1">
    <property type="nucleotide sequence ID" value="NZ_JBHTEK010000001.1"/>
</dbReference>
<organism evidence="2 3">
    <name type="scientific">Hymenobacter humi</name>
    <dbReference type="NCBI Taxonomy" id="1411620"/>
    <lineage>
        <taxon>Bacteria</taxon>
        <taxon>Pseudomonadati</taxon>
        <taxon>Bacteroidota</taxon>
        <taxon>Cytophagia</taxon>
        <taxon>Cytophagales</taxon>
        <taxon>Hymenobacteraceae</taxon>
        <taxon>Hymenobacter</taxon>
    </lineage>
</organism>
<keyword evidence="3" id="KW-1185">Reference proteome</keyword>
<dbReference type="Proteomes" id="UP001596513">
    <property type="component" value="Unassembled WGS sequence"/>
</dbReference>
<sequence>MKKFLLPALFAVAVLGAAPAASAQKNNSVKMATNAPAFKLQPQ</sequence>
<comment type="caution">
    <text evidence="2">The sequence shown here is derived from an EMBL/GenBank/DDBJ whole genome shotgun (WGS) entry which is preliminary data.</text>
</comment>
<evidence type="ECO:0000313" key="2">
    <source>
        <dbReference type="EMBL" id="MFC7669414.1"/>
    </source>
</evidence>
<feature type="signal peptide" evidence="1">
    <location>
        <begin position="1"/>
        <end position="23"/>
    </location>
</feature>
<gene>
    <name evidence="2" type="ORF">ACFQT0_20145</name>
</gene>
<keyword evidence="1" id="KW-0732">Signal</keyword>
<evidence type="ECO:0000313" key="3">
    <source>
        <dbReference type="Proteomes" id="UP001596513"/>
    </source>
</evidence>
<dbReference type="EMBL" id="JBHTEK010000001">
    <property type="protein sequence ID" value="MFC7669414.1"/>
    <property type="molecule type" value="Genomic_DNA"/>
</dbReference>
<reference evidence="3" key="1">
    <citation type="journal article" date="2019" name="Int. J. Syst. Evol. Microbiol.">
        <title>The Global Catalogue of Microorganisms (GCM) 10K type strain sequencing project: providing services to taxonomists for standard genome sequencing and annotation.</title>
        <authorList>
            <consortium name="The Broad Institute Genomics Platform"/>
            <consortium name="The Broad Institute Genome Sequencing Center for Infectious Disease"/>
            <person name="Wu L."/>
            <person name="Ma J."/>
        </authorList>
    </citation>
    <scope>NUCLEOTIDE SEQUENCE [LARGE SCALE GENOMIC DNA]</scope>
    <source>
        <strain evidence="3">JCM 19635</strain>
    </source>
</reference>